<sequence length="80" mass="9273">MKKQKLFKTNAAERCIGKVLSKNQVAMYAFFLLDIDNFKQANGRFGHVFRDMAIKEFITVIRGHIRENDILGRNRLCLAV</sequence>
<dbReference type="EMBL" id="CACRSQ010000007">
    <property type="protein sequence ID" value="VYT22443.1"/>
    <property type="molecule type" value="Genomic_DNA"/>
</dbReference>
<name>A0A6N2UYZ6_9FIRM</name>
<accession>A0A6N2UYZ6</accession>
<dbReference type="NCBIfam" id="TIGR00254">
    <property type="entry name" value="GGDEF"/>
    <property type="match status" value="1"/>
</dbReference>
<dbReference type="SUPFAM" id="SSF55073">
    <property type="entry name" value="Nucleotide cyclase"/>
    <property type="match status" value="1"/>
</dbReference>
<proteinExistence type="predicted"/>
<dbReference type="RefSeq" id="WP_006567910.1">
    <property type="nucleotide sequence ID" value="NZ_BAABZP010000001.1"/>
</dbReference>
<evidence type="ECO:0000259" key="1">
    <source>
        <dbReference type="PROSITE" id="PS50887"/>
    </source>
</evidence>
<dbReference type="Pfam" id="PF00990">
    <property type="entry name" value="GGDEF"/>
    <property type="match status" value="1"/>
</dbReference>
<feature type="domain" description="GGDEF" evidence="1">
    <location>
        <begin position="26"/>
        <end position="80"/>
    </location>
</feature>
<evidence type="ECO:0000313" key="2">
    <source>
        <dbReference type="EMBL" id="VYT22443.1"/>
    </source>
</evidence>
<organism evidence="2">
    <name type="scientific">Anaerostipes caccae</name>
    <dbReference type="NCBI Taxonomy" id="105841"/>
    <lineage>
        <taxon>Bacteria</taxon>
        <taxon>Bacillati</taxon>
        <taxon>Bacillota</taxon>
        <taxon>Clostridia</taxon>
        <taxon>Lachnospirales</taxon>
        <taxon>Lachnospiraceae</taxon>
        <taxon>Anaerostipes</taxon>
    </lineage>
</organism>
<gene>
    <name evidence="2" type="ORF">ACLFYP115_02132</name>
</gene>
<reference evidence="2" key="1">
    <citation type="submission" date="2019-11" db="EMBL/GenBank/DDBJ databases">
        <authorList>
            <person name="Feng L."/>
        </authorList>
    </citation>
    <scope>NUCLEOTIDE SEQUENCE</scope>
    <source>
        <strain evidence="2">AcaccaeLFYP115</strain>
    </source>
</reference>
<protein>
    <submittedName>
        <fullName evidence="2">RNase II stability modulator</fullName>
    </submittedName>
</protein>
<dbReference type="InterPro" id="IPR029787">
    <property type="entry name" value="Nucleotide_cyclase"/>
</dbReference>
<dbReference type="InterPro" id="IPR043128">
    <property type="entry name" value="Rev_trsase/Diguanyl_cyclase"/>
</dbReference>
<dbReference type="PROSITE" id="PS50887">
    <property type="entry name" value="GGDEF"/>
    <property type="match status" value="1"/>
</dbReference>
<dbReference type="InterPro" id="IPR000160">
    <property type="entry name" value="GGDEF_dom"/>
</dbReference>
<dbReference type="AlphaFoldDB" id="A0A6N2UYZ6"/>
<dbReference type="Gene3D" id="3.30.70.270">
    <property type="match status" value="1"/>
</dbReference>